<keyword evidence="4" id="KW-1185">Reference proteome</keyword>
<sequence length="293" mass="33564">MIIVKLMGGLGNQMFEYAIGRALSLRHSTALKMDTTFLLDRTPREAGFVFRDFDLGIFNITASFATPAEVAALNKKLFDSKKADKLLRKILGKQPTYFKEPHFEFYPEIFSLGPDVYLEGYWQSEKYFKEYEAVIRQDFTFKAPLSAAAATLLAEMNNRQAVCVNVRRGDFVTNAYHGTTGLDYYKAGEALIASSIHTPHFYVFSDDVQWCEENLHFDHPTTYVSHAYAGEKFRDYLQLMTNCRHFIIPNSSFGWWAAWLSQHNGKIVVAPKQWFGEGNANTKDLLPQDWVKC</sequence>
<protein>
    <submittedName>
        <fullName evidence="3">Alpha-1,2-fucosyltransferase</fullName>
    </submittedName>
</protein>
<gene>
    <name evidence="3" type="ORF">ABR189_04775</name>
</gene>
<name>A0ABV2T0X3_9BACT</name>
<dbReference type="CDD" id="cd11301">
    <property type="entry name" value="Fut1_Fut2_like"/>
    <property type="match status" value="1"/>
</dbReference>
<evidence type="ECO:0000256" key="2">
    <source>
        <dbReference type="ARBA" id="ARBA00022679"/>
    </source>
</evidence>
<dbReference type="PANTHER" id="PTHR11927:SF9">
    <property type="entry name" value="L-FUCOSYLTRANSFERASE"/>
    <property type="match status" value="1"/>
</dbReference>
<reference evidence="3 4" key="1">
    <citation type="submission" date="2024-06" db="EMBL/GenBank/DDBJ databases">
        <title>Chitinophaga defluvii sp. nov., isolated from municipal sewage.</title>
        <authorList>
            <person name="Zhang L."/>
        </authorList>
    </citation>
    <scope>NUCLEOTIDE SEQUENCE [LARGE SCALE GENOMIC DNA]</scope>
    <source>
        <strain evidence="3 4">H8</strain>
    </source>
</reference>
<dbReference type="Pfam" id="PF01531">
    <property type="entry name" value="Glyco_transf_11"/>
    <property type="match status" value="1"/>
</dbReference>
<dbReference type="PANTHER" id="PTHR11927">
    <property type="entry name" value="GALACTOSIDE 2-L-FUCOSYLTRANSFERASE"/>
    <property type="match status" value="1"/>
</dbReference>
<dbReference type="Proteomes" id="UP001549749">
    <property type="component" value="Unassembled WGS sequence"/>
</dbReference>
<evidence type="ECO:0000313" key="3">
    <source>
        <dbReference type="EMBL" id="MET6996666.1"/>
    </source>
</evidence>
<proteinExistence type="predicted"/>
<keyword evidence="2" id="KW-0808">Transferase</keyword>
<dbReference type="EMBL" id="JBEXAC010000001">
    <property type="protein sequence ID" value="MET6996666.1"/>
    <property type="molecule type" value="Genomic_DNA"/>
</dbReference>
<evidence type="ECO:0000256" key="1">
    <source>
        <dbReference type="ARBA" id="ARBA00022676"/>
    </source>
</evidence>
<organism evidence="3 4">
    <name type="scientific">Chitinophaga defluvii</name>
    <dbReference type="NCBI Taxonomy" id="3163343"/>
    <lineage>
        <taxon>Bacteria</taxon>
        <taxon>Pseudomonadati</taxon>
        <taxon>Bacteroidota</taxon>
        <taxon>Chitinophagia</taxon>
        <taxon>Chitinophagales</taxon>
        <taxon>Chitinophagaceae</taxon>
        <taxon>Chitinophaga</taxon>
    </lineage>
</organism>
<dbReference type="RefSeq" id="WP_354659307.1">
    <property type="nucleotide sequence ID" value="NZ_JBEXAC010000001.1"/>
</dbReference>
<accession>A0ABV2T0X3</accession>
<keyword evidence="1" id="KW-0328">Glycosyltransferase</keyword>
<comment type="caution">
    <text evidence="3">The sequence shown here is derived from an EMBL/GenBank/DDBJ whole genome shotgun (WGS) entry which is preliminary data.</text>
</comment>
<dbReference type="InterPro" id="IPR002516">
    <property type="entry name" value="Glyco_trans_11"/>
</dbReference>
<evidence type="ECO:0000313" key="4">
    <source>
        <dbReference type="Proteomes" id="UP001549749"/>
    </source>
</evidence>